<feature type="transmembrane region" description="Helical" evidence="1">
    <location>
        <begin position="6"/>
        <end position="32"/>
    </location>
</feature>
<proteinExistence type="predicted"/>
<comment type="caution">
    <text evidence="2">The sequence shown here is derived from an EMBL/GenBank/DDBJ whole genome shotgun (WGS) entry which is preliminary data.</text>
</comment>
<gene>
    <name evidence="2" type="ORF">J2851_006865</name>
</gene>
<dbReference type="Proteomes" id="UP000781958">
    <property type="component" value="Unassembled WGS sequence"/>
</dbReference>
<keyword evidence="1" id="KW-0472">Membrane</keyword>
<accession>A0ABS4SWV8</accession>
<keyword evidence="1" id="KW-0812">Transmembrane</keyword>
<evidence type="ECO:0000256" key="1">
    <source>
        <dbReference type="SAM" id="Phobius"/>
    </source>
</evidence>
<evidence type="ECO:0000313" key="3">
    <source>
        <dbReference type="Proteomes" id="UP000781958"/>
    </source>
</evidence>
<evidence type="ECO:0000313" key="2">
    <source>
        <dbReference type="EMBL" id="MBP2297046.1"/>
    </source>
</evidence>
<organism evidence="2 3">
    <name type="scientific">Azospirillum rugosum</name>
    <dbReference type="NCBI Taxonomy" id="416170"/>
    <lineage>
        <taxon>Bacteria</taxon>
        <taxon>Pseudomonadati</taxon>
        <taxon>Pseudomonadota</taxon>
        <taxon>Alphaproteobacteria</taxon>
        <taxon>Rhodospirillales</taxon>
        <taxon>Azospirillaceae</taxon>
        <taxon>Azospirillum</taxon>
    </lineage>
</organism>
<reference evidence="2 3" key="1">
    <citation type="submission" date="2021-03" db="EMBL/GenBank/DDBJ databases">
        <title>Genomic Encyclopedia of Type Strains, Phase III (KMG-III): the genomes of soil and plant-associated and newly described type strains.</title>
        <authorList>
            <person name="Whitman W."/>
        </authorList>
    </citation>
    <scope>NUCLEOTIDE SEQUENCE [LARGE SCALE GENOMIC DNA]</scope>
    <source>
        <strain evidence="2 3">IMMIB AFH-6</strain>
    </source>
</reference>
<sequence>MRTAGISPVALVTVASLIGPAPFFWAPPLWILTLMAPRAPRRHAYTKSPNNNVVLTITNGALTPEGSLSGTLGT</sequence>
<keyword evidence="1" id="KW-1133">Transmembrane helix</keyword>
<name>A0ABS4SWV8_9PROT</name>
<keyword evidence="3" id="KW-1185">Reference proteome</keyword>
<dbReference type="EMBL" id="JAGINP010000039">
    <property type="protein sequence ID" value="MBP2297046.1"/>
    <property type="molecule type" value="Genomic_DNA"/>
</dbReference>
<protein>
    <submittedName>
        <fullName evidence="2">Uncharacterized protein</fullName>
    </submittedName>
</protein>